<dbReference type="AlphaFoldDB" id="A0A8J4EU99"/>
<feature type="compositionally biased region" description="Low complexity" evidence="7">
    <location>
        <begin position="162"/>
        <end position="171"/>
    </location>
</feature>
<comment type="cofactor">
    <cofactor evidence="6">
        <name>FAD</name>
        <dbReference type="ChEBI" id="CHEBI:57692"/>
    </cofactor>
</comment>
<protein>
    <recommendedName>
        <fullName evidence="2 6">Proline dehydrogenase</fullName>
        <ecNumber evidence="2 6">1.5.5.2</ecNumber>
    </recommendedName>
</protein>
<evidence type="ECO:0000259" key="8">
    <source>
        <dbReference type="PROSITE" id="PS50222"/>
    </source>
</evidence>
<dbReference type="GO" id="GO:0005509">
    <property type="term" value="F:calcium ion binding"/>
    <property type="evidence" value="ECO:0007669"/>
    <property type="project" value="InterPro"/>
</dbReference>
<evidence type="ECO:0000256" key="4">
    <source>
        <dbReference type="ARBA" id="ARBA00023002"/>
    </source>
</evidence>
<dbReference type="PROSITE" id="PS00018">
    <property type="entry name" value="EF_HAND_1"/>
    <property type="match status" value="1"/>
</dbReference>
<reference evidence="9" key="1">
    <citation type="journal article" date="2021" name="Proc. Natl. Acad. Sci. U.S.A.">
        <title>Three genomes in the algal genus Volvox reveal the fate of a haploid sex-determining region after a transition to homothallism.</title>
        <authorList>
            <person name="Yamamoto K."/>
            <person name="Hamaji T."/>
            <person name="Kawai-Toyooka H."/>
            <person name="Matsuzaki R."/>
            <person name="Takahashi F."/>
            <person name="Nishimura Y."/>
            <person name="Kawachi M."/>
            <person name="Noguchi H."/>
            <person name="Minakuchi Y."/>
            <person name="Umen J.G."/>
            <person name="Toyoda A."/>
            <person name="Nozaki H."/>
        </authorList>
    </citation>
    <scope>NUCLEOTIDE SEQUENCE</scope>
    <source>
        <strain evidence="9">NIES-3780</strain>
    </source>
</reference>
<dbReference type="PROSITE" id="PS51257">
    <property type="entry name" value="PROKAR_LIPOPROTEIN"/>
    <property type="match status" value="1"/>
</dbReference>
<dbReference type="GO" id="GO:0004657">
    <property type="term" value="F:proline dehydrogenase activity"/>
    <property type="evidence" value="ECO:0007669"/>
    <property type="project" value="UniProtKB-EC"/>
</dbReference>
<evidence type="ECO:0000256" key="3">
    <source>
        <dbReference type="ARBA" id="ARBA00022837"/>
    </source>
</evidence>
<evidence type="ECO:0000256" key="6">
    <source>
        <dbReference type="RuleBase" id="RU364054"/>
    </source>
</evidence>
<sequence>MLSASKIPGIALSAAAALAGGTTPAFGIGCSVASGATLRAAVLTLIHGDELCTTSSSSSTATATATGGVTVRAFGATAASSSPVRAAAATGTAAALPSRDLPSASVTSISSTNPTVAAGGAATFSGCNEASRPHGSLGAGNEAGPGAGNEAGPSSQRDFSDTPTAATAATATTSTPALSFSDYRTIFEGQSTWQLLRAYGVLRICGFKPLVHHAEALLATSRRLVGEKATDNLVKSTFFAHFCAGEDVPEVQGTVDRLQAVGVGAILDYAAEDDVGPTTAAAAKQAAPGAEPAVEAASGLSEPSPRALGVVGRTYDYASEDQCDRHVDHFLAAIEMAALQPGRPAFAAIKMTALGNPELLQRASSAITMLHGLFSRFDEDGSGFIDSQEFLRQWKRLVGSGLGAAGDLGAAGALASQAEGTFRWLDTQGTGKVDYVSWCQRLDLRHMPMLAARIAEGGGGDGDSSQEVAEACLNGEEVKLMDALLGRLQRLVTAALRLDMRLMVDAEHTYFQPAIEHVTLRLMREHNRNGLARVLNTYQAYLVDSRDRLLRDMERARREGWVLGAKLVRGAYLHLERRRAQQLGLPSPVWATLEQTHANYDSCVEDLLAGVQQGRAEVLLGTHNQESVETAVARMAAMGLPSSSPPGTPGVMFGQLLGMSDHLTLTLGKAGYRAYKYVPYGRVGQVMPYLLRRAAENQDIMKVRLFHVEGGWFPKRYEVVANKTGFILEFCWNAGQM</sequence>
<dbReference type="PANTHER" id="PTHR13914:SF0">
    <property type="entry name" value="PROLINE DEHYDROGENASE 1, MITOCHONDRIAL"/>
    <property type="match status" value="1"/>
</dbReference>
<dbReference type="InterPro" id="IPR018247">
    <property type="entry name" value="EF_Hand_1_Ca_BS"/>
</dbReference>
<keyword evidence="6" id="KW-0274">FAD</keyword>
<keyword evidence="6" id="KW-0285">Flavoprotein</keyword>
<dbReference type="InterPro" id="IPR015659">
    <property type="entry name" value="Proline_oxidase"/>
</dbReference>
<comment type="function">
    <text evidence="6">Converts proline to delta-1-pyrroline-5-carboxylate.</text>
</comment>
<dbReference type="EC" id="1.5.5.2" evidence="2 6"/>
<dbReference type="PANTHER" id="PTHR13914">
    <property type="entry name" value="PROLINE OXIDASE"/>
    <property type="match status" value="1"/>
</dbReference>
<dbReference type="PROSITE" id="PS50222">
    <property type="entry name" value="EF_HAND_2"/>
    <property type="match status" value="1"/>
</dbReference>
<dbReference type="EMBL" id="BNCO01000005">
    <property type="protein sequence ID" value="GIL48232.1"/>
    <property type="molecule type" value="Genomic_DNA"/>
</dbReference>
<dbReference type="GO" id="GO:0005739">
    <property type="term" value="C:mitochondrion"/>
    <property type="evidence" value="ECO:0007669"/>
    <property type="project" value="TreeGrafter"/>
</dbReference>
<evidence type="ECO:0000256" key="2">
    <source>
        <dbReference type="ARBA" id="ARBA00012695"/>
    </source>
</evidence>
<organism evidence="9 10">
    <name type="scientific">Volvox africanus</name>
    <dbReference type="NCBI Taxonomy" id="51714"/>
    <lineage>
        <taxon>Eukaryota</taxon>
        <taxon>Viridiplantae</taxon>
        <taxon>Chlorophyta</taxon>
        <taxon>core chlorophytes</taxon>
        <taxon>Chlorophyceae</taxon>
        <taxon>CS clade</taxon>
        <taxon>Chlamydomonadales</taxon>
        <taxon>Volvocaceae</taxon>
        <taxon>Volvox</taxon>
    </lineage>
</organism>
<dbReference type="Pfam" id="PF01619">
    <property type="entry name" value="Pro_dh"/>
    <property type="match status" value="1"/>
</dbReference>
<dbReference type="SUPFAM" id="SSF51730">
    <property type="entry name" value="FAD-linked oxidoreductase"/>
    <property type="match status" value="1"/>
</dbReference>
<dbReference type="InterPro" id="IPR002872">
    <property type="entry name" value="Proline_DH_dom"/>
</dbReference>
<evidence type="ECO:0000256" key="5">
    <source>
        <dbReference type="ARBA" id="ARBA00023062"/>
    </source>
</evidence>
<dbReference type="InterPro" id="IPR029041">
    <property type="entry name" value="FAD-linked_oxidoreductase-like"/>
</dbReference>
<feature type="compositionally biased region" description="Gly residues" evidence="7">
    <location>
        <begin position="137"/>
        <end position="149"/>
    </location>
</feature>
<proteinExistence type="inferred from homology"/>
<dbReference type="InterPro" id="IPR002048">
    <property type="entry name" value="EF_hand_dom"/>
</dbReference>
<dbReference type="Gene3D" id="1.10.238.10">
    <property type="entry name" value="EF-hand"/>
    <property type="match status" value="1"/>
</dbReference>
<evidence type="ECO:0000256" key="7">
    <source>
        <dbReference type="SAM" id="MobiDB-lite"/>
    </source>
</evidence>
<accession>A0A8J4EU99</accession>
<keyword evidence="3" id="KW-0106">Calcium</keyword>
<keyword evidence="10" id="KW-1185">Reference proteome</keyword>
<gene>
    <name evidence="9" type="ORF">Vafri_4911</name>
</gene>
<name>A0A8J4EU99_9CHLO</name>
<dbReference type="SUPFAM" id="SSF47473">
    <property type="entry name" value="EF-hand"/>
    <property type="match status" value="1"/>
</dbReference>
<evidence type="ECO:0000313" key="9">
    <source>
        <dbReference type="EMBL" id="GIL48232.1"/>
    </source>
</evidence>
<dbReference type="GO" id="GO:0071949">
    <property type="term" value="F:FAD binding"/>
    <property type="evidence" value="ECO:0007669"/>
    <property type="project" value="TreeGrafter"/>
</dbReference>
<comment type="catalytic activity">
    <reaction evidence="6">
        <text>L-proline + a quinone = (S)-1-pyrroline-5-carboxylate + a quinol + H(+)</text>
        <dbReference type="Rhea" id="RHEA:23784"/>
        <dbReference type="ChEBI" id="CHEBI:15378"/>
        <dbReference type="ChEBI" id="CHEBI:17388"/>
        <dbReference type="ChEBI" id="CHEBI:24646"/>
        <dbReference type="ChEBI" id="CHEBI:60039"/>
        <dbReference type="ChEBI" id="CHEBI:132124"/>
        <dbReference type="EC" id="1.5.5.2"/>
    </reaction>
</comment>
<feature type="region of interest" description="Disordered" evidence="7">
    <location>
        <begin position="129"/>
        <end position="171"/>
    </location>
</feature>
<comment type="caution">
    <text evidence="9">The sequence shown here is derived from an EMBL/GenBank/DDBJ whole genome shotgun (WGS) entry which is preliminary data.</text>
</comment>
<dbReference type="Proteomes" id="UP000747399">
    <property type="component" value="Unassembled WGS sequence"/>
</dbReference>
<comment type="similarity">
    <text evidence="1 6">Belongs to the proline oxidase family.</text>
</comment>
<keyword evidence="4 6" id="KW-0560">Oxidoreductase</keyword>
<dbReference type="Gene3D" id="3.20.20.220">
    <property type="match status" value="2"/>
</dbReference>
<keyword evidence="5 6" id="KW-0642">Proline metabolism</keyword>
<dbReference type="InterPro" id="IPR011992">
    <property type="entry name" value="EF-hand-dom_pair"/>
</dbReference>
<dbReference type="GO" id="GO:0010133">
    <property type="term" value="P:L-proline catabolic process to L-glutamate"/>
    <property type="evidence" value="ECO:0007669"/>
    <property type="project" value="TreeGrafter"/>
</dbReference>
<evidence type="ECO:0000256" key="1">
    <source>
        <dbReference type="ARBA" id="ARBA00005869"/>
    </source>
</evidence>
<evidence type="ECO:0000313" key="10">
    <source>
        <dbReference type="Proteomes" id="UP000747399"/>
    </source>
</evidence>
<feature type="domain" description="EF-hand" evidence="8">
    <location>
        <begin position="365"/>
        <end position="400"/>
    </location>
</feature>